<gene>
    <name evidence="1" type="ORF">AVDCRST_MAG95-3471</name>
</gene>
<dbReference type="EMBL" id="CADCTJ010001090">
    <property type="protein sequence ID" value="CAA9283484.1"/>
    <property type="molecule type" value="Genomic_DNA"/>
</dbReference>
<organism evidence="1">
    <name type="scientific">uncultured Adhaeribacter sp</name>
    <dbReference type="NCBI Taxonomy" id="448109"/>
    <lineage>
        <taxon>Bacteria</taxon>
        <taxon>Pseudomonadati</taxon>
        <taxon>Bacteroidota</taxon>
        <taxon>Cytophagia</taxon>
        <taxon>Cytophagales</taxon>
        <taxon>Hymenobacteraceae</taxon>
        <taxon>Adhaeribacter</taxon>
        <taxon>environmental samples</taxon>
    </lineage>
</organism>
<name>A0A6J4JNX1_9BACT</name>
<sequence>MKGWKVKRLKFNKIYPISSGTPVQRSALVFNRQKKSWTSENNNIPCSPEN</sequence>
<accession>A0A6J4JNX1</accession>
<evidence type="ECO:0000313" key="1">
    <source>
        <dbReference type="EMBL" id="CAA9283484.1"/>
    </source>
</evidence>
<reference evidence="1" key="1">
    <citation type="submission" date="2020-02" db="EMBL/GenBank/DDBJ databases">
        <authorList>
            <person name="Meier V. D."/>
        </authorList>
    </citation>
    <scope>NUCLEOTIDE SEQUENCE</scope>
    <source>
        <strain evidence="1">AVDCRST_MAG95</strain>
    </source>
</reference>
<proteinExistence type="predicted"/>
<protein>
    <submittedName>
        <fullName evidence="1">Uncharacterized protein</fullName>
    </submittedName>
</protein>
<dbReference type="AlphaFoldDB" id="A0A6J4JNX1"/>